<protein>
    <submittedName>
        <fullName evidence="1">Uncharacterized protein</fullName>
    </submittedName>
</protein>
<dbReference type="EMBL" id="JARIHO010000121">
    <property type="protein sequence ID" value="KAJ7302114.1"/>
    <property type="molecule type" value="Genomic_DNA"/>
</dbReference>
<accession>A0AAD6YZI6</accession>
<evidence type="ECO:0000313" key="2">
    <source>
        <dbReference type="Proteomes" id="UP001218218"/>
    </source>
</evidence>
<dbReference type="Proteomes" id="UP001218218">
    <property type="component" value="Unassembled WGS sequence"/>
</dbReference>
<reference evidence="1" key="1">
    <citation type="submission" date="2023-03" db="EMBL/GenBank/DDBJ databases">
        <title>Massive genome expansion in bonnet fungi (Mycena s.s.) driven by repeated elements and novel gene families across ecological guilds.</title>
        <authorList>
            <consortium name="Lawrence Berkeley National Laboratory"/>
            <person name="Harder C.B."/>
            <person name="Miyauchi S."/>
            <person name="Viragh M."/>
            <person name="Kuo A."/>
            <person name="Thoen E."/>
            <person name="Andreopoulos B."/>
            <person name="Lu D."/>
            <person name="Skrede I."/>
            <person name="Drula E."/>
            <person name="Henrissat B."/>
            <person name="Morin E."/>
            <person name="Kohler A."/>
            <person name="Barry K."/>
            <person name="LaButti K."/>
            <person name="Morin E."/>
            <person name="Salamov A."/>
            <person name="Lipzen A."/>
            <person name="Mereny Z."/>
            <person name="Hegedus B."/>
            <person name="Baldrian P."/>
            <person name="Stursova M."/>
            <person name="Weitz H."/>
            <person name="Taylor A."/>
            <person name="Grigoriev I.V."/>
            <person name="Nagy L.G."/>
            <person name="Martin F."/>
            <person name="Kauserud H."/>
        </authorList>
    </citation>
    <scope>NUCLEOTIDE SEQUENCE</scope>
    <source>
        <strain evidence="1">CBHHK002</strain>
    </source>
</reference>
<keyword evidence="2" id="KW-1185">Reference proteome</keyword>
<proteinExistence type="predicted"/>
<name>A0AAD6YZI6_9AGAR</name>
<sequence>MSEELILRARIDESSAEIAVYKMLLKKLEQDRSLVQRQLNAVLDPISRLPLEISSEIFLLSLAADHITKEHPNPLPKPGAHSVLMAPMNVSNTWSAIALATLALWTAIRVDFPVPEACRGSSRFGFRGRGFDI</sequence>
<dbReference type="AlphaFoldDB" id="A0AAD6YZI6"/>
<gene>
    <name evidence="1" type="ORF">DFH08DRAFT_978219</name>
</gene>
<comment type="caution">
    <text evidence="1">The sequence shown here is derived from an EMBL/GenBank/DDBJ whole genome shotgun (WGS) entry which is preliminary data.</text>
</comment>
<evidence type="ECO:0000313" key="1">
    <source>
        <dbReference type="EMBL" id="KAJ7302114.1"/>
    </source>
</evidence>
<organism evidence="1 2">
    <name type="scientific">Mycena albidolilacea</name>
    <dbReference type="NCBI Taxonomy" id="1033008"/>
    <lineage>
        <taxon>Eukaryota</taxon>
        <taxon>Fungi</taxon>
        <taxon>Dikarya</taxon>
        <taxon>Basidiomycota</taxon>
        <taxon>Agaricomycotina</taxon>
        <taxon>Agaricomycetes</taxon>
        <taxon>Agaricomycetidae</taxon>
        <taxon>Agaricales</taxon>
        <taxon>Marasmiineae</taxon>
        <taxon>Mycenaceae</taxon>
        <taxon>Mycena</taxon>
    </lineage>
</organism>